<evidence type="ECO:0000256" key="1">
    <source>
        <dbReference type="ARBA" id="ARBA00001957"/>
    </source>
</evidence>
<dbReference type="SUPFAM" id="SSF47336">
    <property type="entry name" value="ACP-like"/>
    <property type="match status" value="2"/>
</dbReference>
<dbReference type="InterPro" id="IPR029058">
    <property type="entry name" value="AB_hydrolase_fold"/>
</dbReference>
<dbReference type="PROSITE" id="PS00455">
    <property type="entry name" value="AMP_BINDING"/>
    <property type="match status" value="2"/>
</dbReference>
<sequence length="2845" mass="301837">MSETNPTQADFRRKSNIESLHRLLGVQPGLITQSLQAGADDPYYSQYVFEFEGTVSEPAFDAAWRDVIARHEILRADFRWEGLAQPAMIVYRQTDAGCACHDWRGLSGDEQRARLASDWEARRAAGFDLAHAASLDLQLIRVGDARYWFVWRLHHVQLDGWSLPIVLREAMTRYVARTAGVGELPAAPRLDAYRRWLGAQEAGAAEARWCDALADLTVPTPLPESSGEPQAERRYAERRVRLDADEAAALAEFARAQRVTLGTVVQAAWALLLARHADREEAVFGVTAAGRPAEIDAMDAMVGVFINTVPMPVRLNASQTLGDWLRALQAQAFSLRAVEHVPLARIQAVANGGRALFDSIVVVENYPVDASGARAGDLQVRMLGAADAAEPGMRYTDGRNPYPLSLIVAPGARFDYVLAYDTRRFSHDTIERVGAQLRALLAAFVAHPAQPLGMFGLAAAAAGSARALPAADQALVARIASHVAAWPDRDALSDGVTTLDWRTLWARAGELAQRLVAAGVRRESRVAIALPRGIEFVQAVLAVWRAGGAYVPLDVGAPAERLAWQATDSGAQCVIADAAADAWRPASLARVAPHAEGAAADVADVADLDAQPLPGQLAYLIYTSGSTGRPKGVMVSHDALSAYLQGVVARLPDGIARAAYLSTPAADLGHTTLFGALWAGWTLHVPPEALSFDPDACGEYFARHRIDLLKIVPSHLSGLLQAARPEQVLPARGLVLGGESAGAALLDRIEALAPGCVVLNHYGPTETTVGALTWRRSDDPAAGWPLGVPLAHARVALLDAHGNPAGDGARGEICIGGAAVARGYEGRPALTAERFVPDPAGNGARLYRTGDRGRLDAQGRFVFLGRRDDQVKIRGYRVEPEEVGACLRALPGVRDGVVIAREDETGRVQLHAFATGAGLRGDALRAALAQTLPDALVPDTFTVLDALPLTPNGKIDRRALTPAGDAADGRARVAPRNDAEATLLGIWQAALGRDDIGVTDNFFEIGGDSILSLRIIAKARQAGLGLTPKQVFDHPTIEAAAAVARPVVPKAPGARKPAQAGVARTLPLTPIQQRFFAEHPDGPRHWNQSVLLASDTRLPADRVEAAVRAVTSRHDALRLRFARDGQGRWTQQVAAQERFELERVDLTGEGDWRAALSSHGARVQASLDLAHGPLWRATLFDLPEGGSRLLLVVHHLAVDGVSWRVLLEELGQAYEQVSSGAPLALPERSMSWSEWSDALVAHAQSDAVRGELDTWRTQLAPTSGWDDARRARGGLPLAAALTEVDATLGASRLIRRSLDAASTRALLQDVPGAYRSRVDEVLVAALVDALSTWSGEQGVLVELEGHGREDVVEGADLTRTVGWFTTRYPVWFASQGEGARTLAGVKAALRAVPHKGMHYGVLEYLAPEAERSAVRALPRAQVSFNYLGQFGQEGDRRGPMRLATGEHAGDAASAAGRCAHALSFNAWIVDGALSIEWRHVPGALDATAADTLAAAFDARLASLIAHCAAAPRGATAADFPLAGLDEAGLAALGLPLAEIDDIYPATPLQQGLIFHAQLRQGSGTYVNQLRLTLTGALDATRLEQAWRTAVARHDVLRTAFGHRADGELLQIVHRTADLPFTWHAARDDGSGARYEDRIHAWCAQDLAQGVDLDRAPLMRINVFERPDGAHDLIWTSHHALTDGWSSSRLLDEVAVHYAAGADGAARLPAAGRYRDYVAWLAAQPSARDAWLTRFAQADDPVMLKDALGAVAQPRQGLFHLEQPLPADAEAALRAAAQRAQVTLNTLIQAGWALLLARRGGRDAVRFGVTTSGRSAGDAQVPGIDTMLGLFINSLPITLDVPAASAPADWLREIQHANAALREHEHVSLAQVQRWIGASGDALFDSLLIFENYDTGEPRDAQPDSGLAVRAASAVNRTHYPLTLSVTPGRALTFEWAWDGAHVDRATVERLAADYLDLLAQLADGAIAHVGAIGVRHAPTAAPVRRETPGFASLPARIAATAARDGARIALGCGDARLDYRTFDAQVRAIAQRLLDAGVTREARVGVCVARSERLPVALVGVLASGGCYVPLDPDYPAARLRLMIEDAGVTILVTDADSRARLAEGGALPDGVACIDVDAARAAPPGAGLLPEIHAAQLAYVIYTSGSTGRPKGVAISHGALDRFLHSMLATPGIARDDVLLSVTSPSFDIFALEAYAPLIVGARVEIAARADVVDGERLAKRLAATGATVMQATPSGWKLLLASDWRAAPGFRALCGGEALADDLAVALRARGATLWNLYGPTETTVWSSVARVDAATPITLGAPIDHTALRVLDAHGHPVPAGGAGELFIGGDNLARGYLGRAALTAERFVPDPFGPPGARLYRTGDGCRVGADGALRYLGRLDQQVKVRGHRIEIGEIEAALRALPGVRDAAVALVDDGRVARLAGCIVPAADARDAASGWQAAAAAALPAHMVPTVWRVLDTLPQTPNGKLDRRALAQGCAADAAPLGEPRAPRTESERRVVDIWQRVLGGVPVGIDDDFFQIGGDSLAAMRVMAQLRAAGAGACPLELLFVRRTPAELAAALDGAGASWPDNLVALNDAPGARDTLFCVHPGFGLVNGYAPLAAALGQDVRAIGVQSPRYTDSAWQPADFDAWIADYVERIRAAQPHGPYRLLGWSLGGLLAAQIAAALERAGETVAWLGVLDAHPAPAAVDPAEAVLDVDTLRGYLAPRSARRAAALDTLPAAARTGDAHALLDAAQAAGVIDADERATLDTLDAVVRTHRRLLAMPRRAPRLHADIDVWHVAGASPADAAAWAPLTAGVAHAVAALDTTHDAIVHHPAVLREAAARLRAGTAAESGTPS</sequence>
<dbReference type="InterPro" id="IPR020845">
    <property type="entry name" value="AMP-binding_CS"/>
</dbReference>
<dbReference type="Gene3D" id="1.10.1200.10">
    <property type="entry name" value="ACP-like"/>
    <property type="match status" value="1"/>
</dbReference>
<dbReference type="Gene3D" id="3.30.300.30">
    <property type="match status" value="2"/>
</dbReference>
<evidence type="ECO:0000313" key="6">
    <source>
        <dbReference type="EMBL" id="VWB33862.1"/>
    </source>
</evidence>
<evidence type="ECO:0000256" key="4">
    <source>
        <dbReference type="ARBA" id="ARBA00022737"/>
    </source>
</evidence>
<keyword evidence="7" id="KW-1185">Reference proteome</keyword>
<dbReference type="InterPro" id="IPR006162">
    <property type="entry name" value="Ppantetheine_attach_site"/>
</dbReference>
<dbReference type="CDD" id="cd05930">
    <property type="entry name" value="A_NRPS"/>
    <property type="match status" value="1"/>
</dbReference>
<dbReference type="NCBIfam" id="TIGR01733">
    <property type="entry name" value="AA-adenyl-dom"/>
    <property type="match status" value="2"/>
</dbReference>
<dbReference type="PANTHER" id="PTHR45527:SF1">
    <property type="entry name" value="FATTY ACID SYNTHASE"/>
    <property type="match status" value="1"/>
</dbReference>
<proteinExistence type="predicted"/>
<dbReference type="InterPro" id="IPR025110">
    <property type="entry name" value="AMP-bd_C"/>
</dbReference>
<accession>A0A6P2ITH2</accession>
<comment type="cofactor">
    <cofactor evidence="1">
        <name>pantetheine 4'-phosphate</name>
        <dbReference type="ChEBI" id="CHEBI:47942"/>
    </cofactor>
</comment>
<dbReference type="Pfam" id="PF13193">
    <property type="entry name" value="AMP-binding_C"/>
    <property type="match status" value="1"/>
</dbReference>
<reference evidence="6 7" key="1">
    <citation type="submission" date="2019-09" db="EMBL/GenBank/DDBJ databases">
        <authorList>
            <person name="Depoorter E."/>
        </authorList>
    </citation>
    <scope>NUCLEOTIDE SEQUENCE [LARGE SCALE GENOMIC DNA]</scope>
    <source>
        <strain evidence="6">LMG 30113</strain>
    </source>
</reference>
<dbReference type="PROSITE" id="PS50075">
    <property type="entry name" value="CARRIER"/>
    <property type="match status" value="2"/>
</dbReference>
<dbReference type="Pfam" id="PF00975">
    <property type="entry name" value="Thioesterase"/>
    <property type="match status" value="1"/>
</dbReference>
<keyword evidence="3" id="KW-0597">Phosphoprotein</keyword>
<dbReference type="CDD" id="cd19534">
    <property type="entry name" value="E_NRPS"/>
    <property type="match status" value="1"/>
</dbReference>
<evidence type="ECO:0000259" key="5">
    <source>
        <dbReference type="PROSITE" id="PS50075"/>
    </source>
</evidence>
<dbReference type="SUPFAM" id="SSF52777">
    <property type="entry name" value="CoA-dependent acyltransferases"/>
    <property type="match status" value="6"/>
</dbReference>
<dbReference type="NCBIfam" id="TIGR01720">
    <property type="entry name" value="NRPS-para261"/>
    <property type="match status" value="1"/>
</dbReference>
<dbReference type="InterPro" id="IPR000873">
    <property type="entry name" value="AMP-dep_synth/lig_dom"/>
</dbReference>
<dbReference type="Gene3D" id="3.40.50.980">
    <property type="match status" value="2"/>
</dbReference>
<dbReference type="InterPro" id="IPR045851">
    <property type="entry name" value="AMP-bd_C_sf"/>
</dbReference>
<dbReference type="InterPro" id="IPR001242">
    <property type="entry name" value="Condensation_dom"/>
</dbReference>
<feature type="domain" description="Carrier" evidence="5">
    <location>
        <begin position="974"/>
        <end position="1048"/>
    </location>
</feature>
<dbReference type="GO" id="GO:0044550">
    <property type="term" value="P:secondary metabolite biosynthetic process"/>
    <property type="evidence" value="ECO:0007669"/>
    <property type="project" value="TreeGrafter"/>
</dbReference>
<dbReference type="InterPro" id="IPR009081">
    <property type="entry name" value="PP-bd_ACP"/>
</dbReference>
<dbReference type="FunFam" id="1.10.1200.10:FF:000005">
    <property type="entry name" value="Nonribosomal peptide synthetase 1"/>
    <property type="match status" value="1"/>
</dbReference>
<evidence type="ECO:0000313" key="7">
    <source>
        <dbReference type="Proteomes" id="UP000494330"/>
    </source>
</evidence>
<dbReference type="InterPro" id="IPR020806">
    <property type="entry name" value="PKS_PP-bd"/>
</dbReference>
<organism evidence="6 7">
    <name type="scientific">Burkholderia paludis</name>
    <dbReference type="NCBI Taxonomy" id="1506587"/>
    <lineage>
        <taxon>Bacteria</taxon>
        <taxon>Pseudomonadati</taxon>
        <taxon>Pseudomonadota</taxon>
        <taxon>Betaproteobacteria</taxon>
        <taxon>Burkholderiales</taxon>
        <taxon>Burkholderiaceae</taxon>
        <taxon>Burkholderia</taxon>
        <taxon>Burkholderia cepacia complex</taxon>
    </lineage>
</organism>
<dbReference type="RefSeq" id="WP_174923096.1">
    <property type="nucleotide sequence ID" value="NZ_CABVQD010000003.1"/>
</dbReference>
<dbReference type="SMART" id="SM00823">
    <property type="entry name" value="PKS_PP"/>
    <property type="match status" value="2"/>
</dbReference>
<dbReference type="InterPro" id="IPR042099">
    <property type="entry name" value="ANL_N_sf"/>
</dbReference>
<dbReference type="Gene3D" id="2.30.38.10">
    <property type="entry name" value="Luciferase, Domain 3"/>
    <property type="match status" value="1"/>
</dbReference>
<dbReference type="InterPro" id="IPR010060">
    <property type="entry name" value="NRPS_synth"/>
</dbReference>
<dbReference type="Gene3D" id="3.40.50.12780">
    <property type="entry name" value="N-terminal domain of ligase-like"/>
    <property type="match status" value="1"/>
</dbReference>
<dbReference type="InterPro" id="IPR023213">
    <property type="entry name" value="CAT-like_dom_sf"/>
</dbReference>
<keyword evidence="2" id="KW-0596">Phosphopantetheine</keyword>
<dbReference type="PROSITE" id="PS00012">
    <property type="entry name" value="PHOSPHOPANTETHEINE"/>
    <property type="match status" value="1"/>
</dbReference>
<gene>
    <name evidence="6" type="ORF">BPA30113_01332</name>
</gene>
<feature type="domain" description="Carrier" evidence="5">
    <location>
        <begin position="2495"/>
        <end position="2570"/>
    </location>
</feature>
<dbReference type="GO" id="GO:0003824">
    <property type="term" value="F:catalytic activity"/>
    <property type="evidence" value="ECO:0007669"/>
    <property type="project" value="InterPro"/>
</dbReference>
<dbReference type="GO" id="GO:0005737">
    <property type="term" value="C:cytoplasm"/>
    <property type="evidence" value="ECO:0007669"/>
    <property type="project" value="TreeGrafter"/>
</dbReference>
<dbReference type="PANTHER" id="PTHR45527">
    <property type="entry name" value="NONRIBOSOMAL PEPTIDE SYNTHETASE"/>
    <property type="match status" value="1"/>
</dbReference>
<dbReference type="GO" id="GO:0031177">
    <property type="term" value="F:phosphopantetheine binding"/>
    <property type="evidence" value="ECO:0007669"/>
    <property type="project" value="InterPro"/>
</dbReference>
<dbReference type="Pfam" id="PF00501">
    <property type="entry name" value="AMP-binding"/>
    <property type="match status" value="2"/>
</dbReference>
<dbReference type="Proteomes" id="UP000494330">
    <property type="component" value="Unassembled WGS sequence"/>
</dbReference>
<dbReference type="InterPro" id="IPR001031">
    <property type="entry name" value="Thioesterase"/>
</dbReference>
<dbReference type="Gene3D" id="3.40.50.1820">
    <property type="entry name" value="alpha/beta hydrolase"/>
    <property type="match status" value="1"/>
</dbReference>
<dbReference type="GO" id="GO:0043041">
    <property type="term" value="P:amino acid activation for nonribosomal peptide biosynthetic process"/>
    <property type="evidence" value="ECO:0007669"/>
    <property type="project" value="TreeGrafter"/>
</dbReference>
<dbReference type="Pfam" id="PF00550">
    <property type="entry name" value="PP-binding"/>
    <property type="match status" value="2"/>
</dbReference>
<name>A0A6P2ITH2_9BURK</name>
<dbReference type="Gene3D" id="3.30.559.30">
    <property type="entry name" value="Nonribosomal peptide synthetase, condensation domain"/>
    <property type="match status" value="3"/>
</dbReference>
<dbReference type="SUPFAM" id="SSF53474">
    <property type="entry name" value="alpha/beta-Hydrolases"/>
    <property type="match status" value="1"/>
</dbReference>
<evidence type="ECO:0000256" key="3">
    <source>
        <dbReference type="ARBA" id="ARBA00022553"/>
    </source>
</evidence>
<keyword evidence="4" id="KW-0677">Repeat</keyword>
<dbReference type="EMBL" id="CABVQD010000003">
    <property type="protein sequence ID" value="VWB33862.1"/>
    <property type="molecule type" value="Genomic_DNA"/>
</dbReference>
<dbReference type="InterPro" id="IPR036736">
    <property type="entry name" value="ACP-like_sf"/>
</dbReference>
<protein>
    <submittedName>
        <fullName evidence="6">Non-ribosomal peptide synthetase</fullName>
    </submittedName>
</protein>
<dbReference type="FunFam" id="3.40.50.980:FF:000001">
    <property type="entry name" value="Non-ribosomal peptide synthetase"/>
    <property type="match status" value="1"/>
</dbReference>
<dbReference type="InterPro" id="IPR010071">
    <property type="entry name" value="AA_adenyl_dom"/>
</dbReference>
<evidence type="ECO:0000256" key="2">
    <source>
        <dbReference type="ARBA" id="ARBA00022450"/>
    </source>
</evidence>
<dbReference type="Gene3D" id="3.30.559.10">
    <property type="entry name" value="Chloramphenicol acetyltransferase-like domain"/>
    <property type="match status" value="3"/>
</dbReference>
<dbReference type="Pfam" id="PF00668">
    <property type="entry name" value="Condensation"/>
    <property type="match status" value="3"/>
</dbReference>
<dbReference type="SUPFAM" id="SSF56801">
    <property type="entry name" value="Acetyl-CoA synthetase-like"/>
    <property type="match status" value="2"/>
</dbReference>